<sequence>MKKRSRTRRRRRRPLGNTRRFQIFRINTDLSRAEFIRHVPPPAALQAPPLLLYRLRPSPGCSHMFLFERVGPDNLLLLLHKHQLHNIRARTDPVTSHPWSRPASGTQTCRREEESSKRVNELLPPEAVEDEEDEAALRAAQPSGNTPGRLNVPEGPGRLLRNCPIDVKRAEWRGGVACESGDGEV</sequence>
<feature type="compositionally biased region" description="Polar residues" evidence="1">
    <location>
        <begin position="93"/>
        <end position="108"/>
    </location>
</feature>
<feature type="region of interest" description="Disordered" evidence="1">
    <location>
        <begin position="92"/>
        <end position="158"/>
    </location>
</feature>
<feature type="compositionally biased region" description="Basic and acidic residues" evidence="1">
    <location>
        <begin position="109"/>
        <end position="120"/>
    </location>
</feature>
<evidence type="ECO:0000313" key="2">
    <source>
        <dbReference type="EMBL" id="CAB1446604.1"/>
    </source>
</evidence>
<protein>
    <submittedName>
        <fullName evidence="2">Uncharacterized protein</fullName>
    </submittedName>
</protein>
<name>A0A9N7VBM9_PLEPL</name>
<evidence type="ECO:0000256" key="1">
    <source>
        <dbReference type="SAM" id="MobiDB-lite"/>
    </source>
</evidence>
<keyword evidence="3" id="KW-1185">Reference proteome</keyword>
<reference evidence="2" key="1">
    <citation type="submission" date="2020-03" db="EMBL/GenBank/DDBJ databases">
        <authorList>
            <person name="Weist P."/>
        </authorList>
    </citation>
    <scope>NUCLEOTIDE SEQUENCE</scope>
</reference>
<dbReference type="Proteomes" id="UP001153269">
    <property type="component" value="Unassembled WGS sequence"/>
</dbReference>
<comment type="caution">
    <text evidence="2">The sequence shown here is derived from an EMBL/GenBank/DDBJ whole genome shotgun (WGS) entry which is preliminary data.</text>
</comment>
<dbReference type="AlphaFoldDB" id="A0A9N7VBM9"/>
<evidence type="ECO:0000313" key="3">
    <source>
        <dbReference type="Proteomes" id="UP001153269"/>
    </source>
</evidence>
<accession>A0A9N7VBM9</accession>
<gene>
    <name evidence="2" type="ORF">PLEPLA_LOCUS34329</name>
</gene>
<organism evidence="2 3">
    <name type="scientific">Pleuronectes platessa</name>
    <name type="common">European plaice</name>
    <dbReference type="NCBI Taxonomy" id="8262"/>
    <lineage>
        <taxon>Eukaryota</taxon>
        <taxon>Metazoa</taxon>
        <taxon>Chordata</taxon>
        <taxon>Craniata</taxon>
        <taxon>Vertebrata</taxon>
        <taxon>Euteleostomi</taxon>
        <taxon>Actinopterygii</taxon>
        <taxon>Neopterygii</taxon>
        <taxon>Teleostei</taxon>
        <taxon>Neoteleostei</taxon>
        <taxon>Acanthomorphata</taxon>
        <taxon>Carangaria</taxon>
        <taxon>Pleuronectiformes</taxon>
        <taxon>Pleuronectoidei</taxon>
        <taxon>Pleuronectidae</taxon>
        <taxon>Pleuronectes</taxon>
    </lineage>
</organism>
<proteinExistence type="predicted"/>
<dbReference type="EMBL" id="CADEAL010003920">
    <property type="protein sequence ID" value="CAB1446604.1"/>
    <property type="molecule type" value="Genomic_DNA"/>
</dbReference>